<dbReference type="EMBL" id="AFQF01002059">
    <property type="protein sequence ID" value="EGU82612.1"/>
    <property type="molecule type" value="Genomic_DNA"/>
</dbReference>
<sequence length="246" mass="26969">MHNIQLLFAGYKNSVRLHAAAYRLGWEPYQGENTEFYEKQSLQYLLARARAFYPPPFALSAPYQYALPRNARTRFDEHCHGRRGPSSDVSVCLSYPLWHVLINLSSNQGSFDKPPLTLDSTSPRLTAPPKVRFERDLDSFLSSIAEIADKVNEKGSSLLDRGETLVKDKASTIGTAFDGTETLIAGKLDEVKSRVLSVMSEVVTHISEPGDGGRESDNSAASLDVQRSVGAAAAVLCAIFIGFIAT</sequence>
<name>F9FKE5_FUSOF</name>
<dbReference type="AlphaFoldDB" id="F9FKE5"/>
<organism evidence="1">
    <name type="scientific">Fusarium oxysporum (strain Fo5176)</name>
    <name type="common">Fusarium vascular wilt</name>
    <dbReference type="NCBI Taxonomy" id="660025"/>
    <lineage>
        <taxon>Eukaryota</taxon>
        <taxon>Fungi</taxon>
        <taxon>Dikarya</taxon>
        <taxon>Ascomycota</taxon>
        <taxon>Pezizomycotina</taxon>
        <taxon>Sordariomycetes</taxon>
        <taxon>Hypocreomycetidae</taxon>
        <taxon>Hypocreales</taxon>
        <taxon>Nectriaceae</taxon>
        <taxon>Fusarium</taxon>
        <taxon>Fusarium oxysporum species complex</taxon>
    </lineage>
</organism>
<gene>
    <name evidence="1" type="ORF">FOXB_06874</name>
</gene>
<proteinExistence type="predicted"/>
<reference evidence="1" key="1">
    <citation type="journal article" date="2012" name="Mol. Plant Microbe Interact.">
        <title>A highly conserved effector in Fusarium oxysporum is required for full virulence on Arabidopsis.</title>
        <authorList>
            <person name="Thatcher L.F."/>
            <person name="Gardiner D.M."/>
            <person name="Kazan K."/>
            <person name="Manners J."/>
        </authorList>
    </citation>
    <scope>NUCLEOTIDE SEQUENCE [LARGE SCALE GENOMIC DNA]</scope>
    <source>
        <strain evidence="1">Fo5176</strain>
    </source>
</reference>
<protein>
    <submittedName>
        <fullName evidence="1">Uncharacterized protein</fullName>
    </submittedName>
</protein>
<comment type="caution">
    <text evidence="1">The sequence shown here is derived from an EMBL/GenBank/DDBJ whole genome shotgun (WGS) entry which is preliminary data.</text>
</comment>
<evidence type="ECO:0000313" key="1">
    <source>
        <dbReference type="EMBL" id="EGU82612.1"/>
    </source>
</evidence>
<accession>F9FKE5</accession>